<name>A0A927MRP4_9ACTN</name>
<dbReference type="AlphaFoldDB" id="A0A927MRP4"/>
<dbReference type="RefSeq" id="WP_192749323.1">
    <property type="nucleotide sequence ID" value="NZ_BAABJL010000002.1"/>
</dbReference>
<feature type="region of interest" description="Disordered" evidence="3">
    <location>
        <begin position="1"/>
        <end position="40"/>
    </location>
</feature>
<dbReference type="InterPro" id="IPR050109">
    <property type="entry name" value="HTH-type_TetR-like_transc_reg"/>
</dbReference>
<dbReference type="PANTHER" id="PTHR30328">
    <property type="entry name" value="TRANSCRIPTIONAL REPRESSOR"/>
    <property type="match status" value="1"/>
</dbReference>
<dbReference type="InterPro" id="IPR036271">
    <property type="entry name" value="Tet_transcr_reg_TetR-rel_C_sf"/>
</dbReference>
<comment type="caution">
    <text evidence="5">The sequence shown here is derived from an EMBL/GenBank/DDBJ whole genome shotgun (WGS) entry which is preliminary data.</text>
</comment>
<feature type="domain" description="HTH tetR-type" evidence="4">
    <location>
        <begin position="37"/>
        <end position="97"/>
    </location>
</feature>
<dbReference type="Gene3D" id="1.10.357.10">
    <property type="entry name" value="Tetracycline Repressor, domain 2"/>
    <property type="match status" value="1"/>
</dbReference>
<evidence type="ECO:0000256" key="2">
    <source>
        <dbReference type="PROSITE-ProRule" id="PRU00335"/>
    </source>
</evidence>
<reference evidence="5" key="1">
    <citation type="submission" date="2020-10" db="EMBL/GenBank/DDBJ databases">
        <title>Sequencing the genomes of 1000 actinobacteria strains.</title>
        <authorList>
            <person name="Klenk H.-P."/>
        </authorList>
    </citation>
    <scope>NUCLEOTIDE SEQUENCE</scope>
    <source>
        <strain evidence="5">DSM 45354</strain>
    </source>
</reference>
<dbReference type="SUPFAM" id="SSF48498">
    <property type="entry name" value="Tetracyclin repressor-like, C-terminal domain"/>
    <property type="match status" value="1"/>
</dbReference>
<dbReference type="GO" id="GO:0003677">
    <property type="term" value="F:DNA binding"/>
    <property type="evidence" value="ECO:0007669"/>
    <property type="project" value="UniProtKB-UniRule"/>
</dbReference>
<dbReference type="PANTHER" id="PTHR30328:SF54">
    <property type="entry name" value="HTH-TYPE TRANSCRIPTIONAL REPRESSOR SCO4008"/>
    <property type="match status" value="1"/>
</dbReference>
<evidence type="ECO:0000256" key="3">
    <source>
        <dbReference type="SAM" id="MobiDB-lite"/>
    </source>
</evidence>
<dbReference type="Pfam" id="PF00440">
    <property type="entry name" value="TetR_N"/>
    <property type="match status" value="1"/>
</dbReference>
<dbReference type="Proteomes" id="UP000638648">
    <property type="component" value="Unassembled WGS sequence"/>
</dbReference>
<keyword evidence="6" id="KW-1185">Reference proteome</keyword>
<protein>
    <submittedName>
        <fullName evidence="5">AcrR family transcriptional regulator</fullName>
    </submittedName>
</protein>
<evidence type="ECO:0000256" key="1">
    <source>
        <dbReference type="ARBA" id="ARBA00023125"/>
    </source>
</evidence>
<feature type="compositionally biased region" description="Basic and acidic residues" evidence="3">
    <location>
        <begin position="30"/>
        <end position="40"/>
    </location>
</feature>
<evidence type="ECO:0000313" key="6">
    <source>
        <dbReference type="Proteomes" id="UP000638648"/>
    </source>
</evidence>
<accession>A0A927MRP4</accession>
<dbReference type="InterPro" id="IPR009057">
    <property type="entry name" value="Homeodomain-like_sf"/>
</dbReference>
<sequence>MARKQAPEKAEATRPEGGDPGSRRRTPAAADRRRDPERTQERILDAGLAEFSAKGYAGARVNEIAERAGVNKQLISYYFGGKAGLHRALLARWRQGEDEVVAGQRERTLPDLVTGYVARLPRDRDLARLLAWEGLTTPDGTGTSRSAEEPEGAAEDADDPSGQVRTSRMQEALADLDRRQRDGEIADDLDPRAFLLAIMAATTAPVTLPHLARSIYGTDPDSDDFAAAYAEQLARMVRHLAGPKN</sequence>
<dbReference type="PRINTS" id="PR00455">
    <property type="entry name" value="HTHTETR"/>
</dbReference>
<proteinExistence type="predicted"/>
<feature type="region of interest" description="Disordered" evidence="3">
    <location>
        <begin position="137"/>
        <end position="167"/>
    </location>
</feature>
<organism evidence="5 6">
    <name type="scientific">Actinopolymorpha pittospori</name>
    <dbReference type="NCBI Taxonomy" id="648752"/>
    <lineage>
        <taxon>Bacteria</taxon>
        <taxon>Bacillati</taxon>
        <taxon>Actinomycetota</taxon>
        <taxon>Actinomycetes</taxon>
        <taxon>Propionibacteriales</taxon>
        <taxon>Actinopolymorphaceae</taxon>
        <taxon>Actinopolymorpha</taxon>
    </lineage>
</organism>
<dbReference type="InterPro" id="IPR001647">
    <property type="entry name" value="HTH_TetR"/>
</dbReference>
<evidence type="ECO:0000259" key="4">
    <source>
        <dbReference type="PROSITE" id="PS50977"/>
    </source>
</evidence>
<dbReference type="SUPFAM" id="SSF46689">
    <property type="entry name" value="Homeodomain-like"/>
    <property type="match status" value="1"/>
</dbReference>
<dbReference type="PROSITE" id="PS50977">
    <property type="entry name" value="HTH_TETR_2"/>
    <property type="match status" value="1"/>
</dbReference>
<feature type="compositionally biased region" description="Acidic residues" evidence="3">
    <location>
        <begin position="149"/>
        <end position="159"/>
    </location>
</feature>
<feature type="DNA-binding region" description="H-T-H motif" evidence="2">
    <location>
        <begin position="60"/>
        <end position="79"/>
    </location>
</feature>
<evidence type="ECO:0000313" key="5">
    <source>
        <dbReference type="EMBL" id="MBE1604889.1"/>
    </source>
</evidence>
<dbReference type="GO" id="GO:0006355">
    <property type="term" value="P:regulation of DNA-templated transcription"/>
    <property type="evidence" value="ECO:0007669"/>
    <property type="project" value="UniProtKB-ARBA"/>
</dbReference>
<dbReference type="EMBL" id="JADBEM010000001">
    <property type="protein sequence ID" value="MBE1604889.1"/>
    <property type="molecule type" value="Genomic_DNA"/>
</dbReference>
<gene>
    <name evidence="5" type="ORF">HEB94_001737</name>
</gene>
<keyword evidence="1 2" id="KW-0238">DNA-binding</keyword>
<feature type="compositionally biased region" description="Basic and acidic residues" evidence="3">
    <location>
        <begin position="1"/>
        <end position="17"/>
    </location>
</feature>